<dbReference type="Gene3D" id="3.40.390.10">
    <property type="entry name" value="Collagenase (Catalytic Domain)"/>
    <property type="match status" value="1"/>
</dbReference>
<evidence type="ECO:0000259" key="8">
    <source>
        <dbReference type="Pfam" id="PF01432"/>
    </source>
</evidence>
<name>A0ABS5N2I6_9PSED</name>
<dbReference type="PANTHER" id="PTHR11804">
    <property type="entry name" value="PROTEASE M3 THIMET OLIGOPEPTIDASE-RELATED"/>
    <property type="match status" value="1"/>
</dbReference>
<comment type="caution">
    <text evidence="9">The sequence shown here is derived from an EMBL/GenBank/DDBJ whole genome shotgun (WGS) entry which is preliminary data.</text>
</comment>
<keyword evidence="2 7" id="KW-0645">Protease</keyword>
<gene>
    <name evidence="9" type="ORF">KFS80_17960</name>
</gene>
<feature type="domain" description="Peptidase M3A/M3B catalytic" evidence="8">
    <location>
        <begin position="226"/>
        <end position="672"/>
    </location>
</feature>
<keyword evidence="5 7" id="KW-0862">Zinc</keyword>
<keyword evidence="6 7" id="KW-0482">Metalloprotease</keyword>
<evidence type="ECO:0000313" key="10">
    <source>
        <dbReference type="Proteomes" id="UP000676035"/>
    </source>
</evidence>
<sequence>MPDSNPLLQRWTLPPWSTVRAEHLVPAITTIVANNQLIIEQVIASQTEQPNWDDLILAVDEADATLAEAMAVIEYLSMGKSADSAWEKASAQCNQIAGQYRTDTLASVPLFRTFQRLEDSAVAVHFDASRKASLAKILRGLRLSGVELPAAQQEKLARLNRVIGLLEQLFASQIDLANAAWTKHITDAARLDGLSPHSQAQLALKARQAGLDGWLLTLDQNTCHQIMTYARDRTLREEYFIAWTTRASDQGPQADQFDNEPVLSLLLTLRHEKAEILGFDNYAQLRLNDRMVTSTAQVSAFLQRQVAQAKPLMEQESKTLQAFADQQGFGTIQAWDQEFLAERLRVQQLDGALQGLRQYFPLDATVQRLCRFSEHLFGITIHEQRTFDRWHEHVRLYEVSEHGQAIGHIYLDPYAGKHAADYAWTGTVRNRRIDAEGRASTPIAVLSSNFTAPTPEHPCLLSHQDLRVLFHEFGHCLQHVLTRSPHHNLSGISQFPRDTAEFAGQLFEQWCLSREFILWLAAHHQTAERLSEARVNTALTALSAQSSRATGMLLMGALFDFELHHRHGDGRSIAQVFDGVQRQFAELQMPDYCRFANSFDYLVTGYEASVYAYKWSGVLATEAFKRFEHDGVFNPQTGRAFREAFFSGDSPTLLSALEKFLGRPVSAELFETAPDPTTVTSN</sequence>
<dbReference type="InterPro" id="IPR024077">
    <property type="entry name" value="Neurolysin/TOP_dom2"/>
</dbReference>
<comment type="cofactor">
    <cofactor evidence="7">
        <name>Zn(2+)</name>
        <dbReference type="ChEBI" id="CHEBI:29105"/>
    </cofactor>
    <text evidence="7">Binds 1 zinc ion.</text>
</comment>
<dbReference type="InterPro" id="IPR024079">
    <property type="entry name" value="MetalloPept_cat_dom_sf"/>
</dbReference>
<dbReference type="Pfam" id="PF01432">
    <property type="entry name" value="Peptidase_M3"/>
    <property type="match status" value="1"/>
</dbReference>
<dbReference type="InterPro" id="IPR001567">
    <property type="entry name" value="Pept_M3A_M3B_dom"/>
</dbReference>
<dbReference type="Proteomes" id="UP000676035">
    <property type="component" value="Unassembled WGS sequence"/>
</dbReference>
<dbReference type="RefSeq" id="WP_212545471.1">
    <property type="nucleotide sequence ID" value="NZ_JAGYHF010000008.1"/>
</dbReference>
<evidence type="ECO:0000313" key="9">
    <source>
        <dbReference type="EMBL" id="MBS4080176.1"/>
    </source>
</evidence>
<evidence type="ECO:0000256" key="7">
    <source>
        <dbReference type="RuleBase" id="RU003435"/>
    </source>
</evidence>
<accession>A0ABS5N2I6</accession>
<dbReference type="EMBL" id="JAGYHF010000008">
    <property type="protein sequence ID" value="MBS4080176.1"/>
    <property type="molecule type" value="Genomic_DNA"/>
</dbReference>
<keyword evidence="3 7" id="KW-0479">Metal-binding</keyword>
<evidence type="ECO:0000256" key="6">
    <source>
        <dbReference type="ARBA" id="ARBA00023049"/>
    </source>
</evidence>
<dbReference type="InterPro" id="IPR045090">
    <property type="entry name" value="Pept_M3A_M3B"/>
</dbReference>
<protein>
    <submittedName>
        <fullName evidence="9">Oligopeptidase A</fullName>
    </submittedName>
</protein>
<evidence type="ECO:0000256" key="2">
    <source>
        <dbReference type="ARBA" id="ARBA00022670"/>
    </source>
</evidence>
<keyword evidence="10" id="KW-1185">Reference proteome</keyword>
<reference evidence="9 10" key="1">
    <citation type="submission" date="2021-04" db="EMBL/GenBank/DDBJ databases">
        <title>Pseudomonas rustica sp. nov. isolated from raw milk.</title>
        <authorList>
            <person name="Fiedler G."/>
            <person name="Gieschler S."/>
            <person name="Kabisch J."/>
            <person name="Grimmler C."/>
            <person name="Brinks E."/>
            <person name="Wagner N."/>
            <person name="Hetzer B."/>
            <person name="Franz C.M.A.P."/>
            <person name="Boehnlein C."/>
        </authorList>
    </citation>
    <scope>NUCLEOTIDE SEQUENCE [LARGE SCALE GENOMIC DNA]</scope>
    <source>
        <strain evidence="9 10">MBT-4</strain>
    </source>
</reference>
<evidence type="ECO:0000256" key="3">
    <source>
        <dbReference type="ARBA" id="ARBA00022723"/>
    </source>
</evidence>
<keyword evidence="4 7" id="KW-0378">Hydrolase</keyword>
<dbReference type="PANTHER" id="PTHR11804:SF84">
    <property type="entry name" value="SACCHAROLYSIN"/>
    <property type="match status" value="1"/>
</dbReference>
<evidence type="ECO:0000256" key="1">
    <source>
        <dbReference type="ARBA" id="ARBA00006040"/>
    </source>
</evidence>
<proteinExistence type="inferred from homology"/>
<dbReference type="SUPFAM" id="SSF55486">
    <property type="entry name" value="Metalloproteases ('zincins'), catalytic domain"/>
    <property type="match status" value="1"/>
</dbReference>
<organism evidence="9 10">
    <name type="scientific">Pseudomonas rustica</name>
    <dbReference type="NCBI Taxonomy" id="2827099"/>
    <lineage>
        <taxon>Bacteria</taxon>
        <taxon>Pseudomonadati</taxon>
        <taxon>Pseudomonadota</taxon>
        <taxon>Gammaproteobacteria</taxon>
        <taxon>Pseudomonadales</taxon>
        <taxon>Pseudomonadaceae</taxon>
        <taxon>Pseudomonas</taxon>
    </lineage>
</organism>
<evidence type="ECO:0000256" key="5">
    <source>
        <dbReference type="ARBA" id="ARBA00022833"/>
    </source>
</evidence>
<dbReference type="Gene3D" id="1.10.1370.10">
    <property type="entry name" value="Neurolysin, domain 3"/>
    <property type="match status" value="1"/>
</dbReference>
<evidence type="ECO:0000256" key="4">
    <source>
        <dbReference type="ARBA" id="ARBA00022801"/>
    </source>
</evidence>
<comment type="similarity">
    <text evidence="1 7">Belongs to the peptidase M3 family.</text>
</comment>